<evidence type="ECO:0000313" key="4">
    <source>
        <dbReference type="Proteomes" id="UP000699865"/>
    </source>
</evidence>
<gene>
    <name evidence="3" type="ORF">J1786_16565</name>
</gene>
<comment type="caution">
    <text evidence="3">The sequence shown here is derived from an EMBL/GenBank/DDBJ whole genome shotgun (WGS) entry which is preliminary data.</text>
</comment>
<protein>
    <submittedName>
        <fullName evidence="3">Ligand-binding protein SH3</fullName>
    </submittedName>
</protein>
<organism evidence="3 4">
    <name type="scientific">Rahnella perminowiae</name>
    <dbReference type="NCBI Taxonomy" id="2816244"/>
    <lineage>
        <taxon>Bacteria</taxon>
        <taxon>Pseudomonadati</taxon>
        <taxon>Pseudomonadota</taxon>
        <taxon>Gammaproteobacteria</taxon>
        <taxon>Enterobacterales</taxon>
        <taxon>Yersiniaceae</taxon>
        <taxon>Rahnella</taxon>
    </lineage>
</organism>
<keyword evidence="4" id="KW-1185">Reference proteome</keyword>
<dbReference type="InterPro" id="IPR001452">
    <property type="entry name" value="SH3_domain"/>
</dbReference>
<dbReference type="Pfam" id="PF07653">
    <property type="entry name" value="SH3_2"/>
    <property type="match status" value="1"/>
</dbReference>
<reference evidence="3 4" key="1">
    <citation type="submission" date="2021-03" db="EMBL/GenBank/DDBJ databases">
        <title>Five novel Rahnella species.</title>
        <authorList>
            <person name="Brady C."/>
            <person name="Asselin J."/>
            <person name="Beer S."/>
            <person name="Bruberg M.B."/>
            <person name="Crampton B."/>
            <person name="Venter S."/>
            <person name="Arnold D."/>
            <person name="Denman S."/>
        </authorList>
    </citation>
    <scope>NUCLEOTIDE SEQUENCE [LARGE SCALE GENOMIC DNA]</scope>
    <source>
        <strain evidence="3 4">L72c</strain>
    </source>
</reference>
<dbReference type="Proteomes" id="UP000699865">
    <property type="component" value="Unassembled WGS sequence"/>
</dbReference>
<dbReference type="EMBL" id="JAFMOU010000070">
    <property type="protein sequence ID" value="MBU9836418.1"/>
    <property type="molecule type" value="Genomic_DNA"/>
</dbReference>
<dbReference type="PROSITE" id="PS50002">
    <property type="entry name" value="SH3"/>
    <property type="match status" value="1"/>
</dbReference>
<evidence type="ECO:0000313" key="3">
    <source>
        <dbReference type="EMBL" id="MBU9836418.1"/>
    </source>
</evidence>
<keyword evidence="1" id="KW-0728">SH3 domain</keyword>
<dbReference type="InterPro" id="IPR014593">
    <property type="entry name" value="UCP034961_SH3_2"/>
</dbReference>
<name>A0ABS6L3W1_9GAMM</name>
<feature type="domain" description="SH3" evidence="2">
    <location>
        <begin position="60"/>
        <end position="116"/>
    </location>
</feature>
<dbReference type="RefSeq" id="WP_217138792.1">
    <property type="nucleotide sequence ID" value="NZ_JAFMOU010000070.1"/>
</dbReference>
<evidence type="ECO:0000256" key="1">
    <source>
        <dbReference type="ARBA" id="ARBA00022443"/>
    </source>
</evidence>
<dbReference type="PIRSF" id="PIRSF034961">
    <property type="entry name" value="UCP034961_SH3_2"/>
    <property type="match status" value="1"/>
</dbReference>
<evidence type="ECO:0000259" key="2">
    <source>
        <dbReference type="PROSITE" id="PS50002"/>
    </source>
</evidence>
<proteinExistence type="predicted"/>
<accession>A0ABS6L3W1</accession>
<sequence length="116" mass="13166">MNSQAKVIKAHQSSYANPVTLRENETVMISHCDLEWRGWIWIRQSSGNAGWAPQQIFILSAPDRGICTEKYTAYELSVVPGEILTLEKKLNGWFWACKKSGESGWVPEENVRNIIA</sequence>